<sequence>MYNEMSDAFQGFPGVYELLLNGSRFSFGRKTVSTYCDHGCRVRHLILF</sequence>
<name>A0A160VDG1_9ZZZZ</name>
<gene>
    <name evidence="1" type="ORF">MGWOODY_Mmi1593</name>
</gene>
<dbReference type="EMBL" id="FAXC01000070">
    <property type="protein sequence ID" value="CUV08476.1"/>
    <property type="molecule type" value="Genomic_DNA"/>
</dbReference>
<reference evidence="1" key="1">
    <citation type="submission" date="2015-10" db="EMBL/GenBank/DDBJ databases">
        <authorList>
            <person name="Gilbert D.G."/>
        </authorList>
    </citation>
    <scope>NUCLEOTIDE SEQUENCE</scope>
</reference>
<proteinExistence type="predicted"/>
<accession>A0A160VDG1</accession>
<evidence type="ECO:0000313" key="1">
    <source>
        <dbReference type="EMBL" id="CUV08476.1"/>
    </source>
</evidence>
<organism evidence="1">
    <name type="scientific">hydrothermal vent metagenome</name>
    <dbReference type="NCBI Taxonomy" id="652676"/>
    <lineage>
        <taxon>unclassified sequences</taxon>
        <taxon>metagenomes</taxon>
        <taxon>ecological metagenomes</taxon>
    </lineage>
</organism>
<protein>
    <submittedName>
        <fullName evidence="1">Uncharacterized protein</fullName>
    </submittedName>
</protein>
<dbReference type="AlphaFoldDB" id="A0A160VDG1"/>